<comment type="caution">
    <text evidence="1">The sequence shown here is derived from an EMBL/GenBank/DDBJ whole genome shotgun (WGS) entry which is preliminary data.</text>
</comment>
<dbReference type="AlphaFoldDB" id="A0ABD4A0F8"/>
<gene>
    <name evidence="1" type="ORF">B4067_4654</name>
</gene>
<dbReference type="Proteomes" id="UP000031970">
    <property type="component" value="Unassembled WGS sequence"/>
</dbReference>
<evidence type="ECO:0000313" key="2">
    <source>
        <dbReference type="Proteomes" id="UP000031970"/>
    </source>
</evidence>
<dbReference type="RefSeq" id="WP_152614401.1">
    <property type="nucleotide sequence ID" value="NZ_JSXS01000013.1"/>
</dbReference>
<reference evidence="1 2" key="1">
    <citation type="submission" date="2014-11" db="EMBL/GenBank/DDBJ databases">
        <title>Draft Genome Sequences of Nine Bacillus subtilis Strains that Form Spores with High Heat-Resistance.</title>
        <authorList>
            <person name="Krawcyk A.O."/>
            <person name="Berendsen E.M."/>
            <person name="de Jong A."/>
            <person name="Holsappel S."/>
            <person name="Eijlander R.T."/>
            <person name="Wells-Bennik M."/>
            <person name="Kuipers O.P."/>
        </authorList>
    </citation>
    <scope>NUCLEOTIDE SEQUENCE [LARGE SCALE GENOMIC DNA]</scope>
    <source>
        <strain evidence="1 2">B4067</strain>
    </source>
</reference>
<organism evidence="1 2">
    <name type="scientific">Bacillus subtilis subsp. subtilis</name>
    <dbReference type="NCBI Taxonomy" id="135461"/>
    <lineage>
        <taxon>Bacteria</taxon>
        <taxon>Bacillati</taxon>
        <taxon>Bacillota</taxon>
        <taxon>Bacilli</taxon>
        <taxon>Bacillales</taxon>
        <taxon>Bacillaceae</taxon>
        <taxon>Bacillus</taxon>
    </lineage>
</organism>
<dbReference type="EMBL" id="JSXS01000013">
    <property type="protein sequence ID" value="KIL33435.1"/>
    <property type="molecule type" value="Genomic_DNA"/>
</dbReference>
<sequence>MNRGIFNHDIWSDVVKFRIFFYLIGNAVSSKEGIQQDGVHVQQGQYLRSLRNLQDDLAYREGKGNKKKVYPLTTLRRKLKSLENDGEITTKLTDSGTLFTVVNYASYQGLQGSENEIVAQERHTDGTPTAQKEEPKPKKKRYVYDEKQMALAGLLWKKVKVNAPDMKEPNMESWANTIRLMMVQDGRTGKDIQEVILWATGHEFWHKNILSADKLRKQYDKLSVQMKGEQKGVTSIAKHKQHFGESNGESYDFSKRKAW</sequence>
<proteinExistence type="predicted"/>
<name>A0ABD4A0F8_BACIU</name>
<protein>
    <submittedName>
        <fullName evidence="1">Uncharacterized protein</fullName>
    </submittedName>
</protein>
<evidence type="ECO:0000313" key="1">
    <source>
        <dbReference type="EMBL" id="KIL33435.1"/>
    </source>
</evidence>
<accession>A0ABD4A0F8</accession>